<dbReference type="EMBL" id="QDKP01000049">
    <property type="protein sequence ID" value="PVM77527.1"/>
    <property type="molecule type" value="Genomic_DNA"/>
</dbReference>
<reference evidence="1 2" key="1">
    <citation type="submission" date="2018-04" db="EMBL/GenBank/DDBJ databases">
        <title>The genome sequence of Caulobacter sp. 736.</title>
        <authorList>
            <person name="Gao J."/>
            <person name="Sun J."/>
        </authorList>
    </citation>
    <scope>NUCLEOTIDE SEQUENCE [LARGE SCALE GENOMIC DNA]</scope>
    <source>
        <strain evidence="1 2">736</strain>
    </source>
</reference>
<evidence type="ECO:0000313" key="1">
    <source>
        <dbReference type="EMBL" id="PVM77527.1"/>
    </source>
</evidence>
<comment type="caution">
    <text evidence="1">The sequence shown here is derived from an EMBL/GenBank/DDBJ whole genome shotgun (WGS) entry which is preliminary data.</text>
</comment>
<sequence>MEIYEVEPSGQDWRVIRAGRPILSQPSEHGARTAAAVLNAWAQVEEALQLTAPPRSQRAGPAESP</sequence>
<organism evidence="1 2">
    <name type="scientific">Caulobacter radicis</name>
    <dbReference type="NCBI Taxonomy" id="2172650"/>
    <lineage>
        <taxon>Bacteria</taxon>
        <taxon>Pseudomonadati</taxon>
        <taxon>Pseudomonadota</taxon>
        <taxon>Alphaproteobacteria</taxon>
        <taxon>Caulobacterales</taxon>
        <taxon>Caulobacteraceae</taxon>
        <taxon>Caulobacter</taxon>
    </lineage>
</organism>
<name>A0A2T9J7L7_9CAUL</name>
<proteinExistence type="predicted"/>
<protein>
    <submittedName>
        <fullName evidence="1">Uncharacterized protein</fullName>
    </submittedName>
</protein>
<dbReference type="AlphaFoldDB" id="A0A2T9J7L7"/>
<dbReference type="Proteomes" id="UP000244913">
    <property type="component" value="Unassembled WGS sequence"/>
</dbReference>
<gene>
    <name evidence="1" type="ORF">DDF65_16520</name>
</gene>
<evidence type="ECO:0000313" key="2">
    <source>
        <dbReference type="Proteomes" id="UP000244913"/>
    </source>
</evidence>
<accession>A0A2T9J7L7</accession>
<dbReference type="RefSeq" id="WP_116568735.1">
    <property type="nucleotide sequence ID" value="NZ_QDKP01000049.1"/>
</dbReference>
<keyword evidence="2" id="KW-1185">Reference proteome</keyword>